<dbReference type="SUPFAM" id="SSF53300">
    <property type="entry name" value="vWA-like"/>
    <property type="match status" value="1"/>
</dbReference>
<dbReference type="EMBL" id="DTBJ01000003">
    <property type="protein sequence ID" value="HGM57996.1"/>
    <property type="molecule type" value="Genomic_DNA"/>
</dbReference>
<accession>A0A7C4D7Q7</accession>
<organism evidence="1">
    <name type="scientific">Staphylothermus marinus</name>
    <dbReference type="NCBI Taxonomy" id="2280"/>
    <lineage>
        <taxon>Archaea</taxon>
        <taxon>Thermoproteota</taxon>
        <taxon>Thermoprotei</taxon>
        <taxon>Desulfurococcales</taxon>
        <taxon>Desulfurococcaceae</taxon>
        <taxon>Staphylothermus</taxon>
    </lineage>
</organism>
<gene>
    <name evidence="1" type="ORF">ENU14_00155</name>
</gene>
<protein>
    <submittedName>
        <fullName evidence="1">VWA domain-containing protein</fullName>
    </submittedName>
</protein>
<dbReference type="AlphaFoldDB" id="A0A7C4D7Q7"/>
<sequence length="436" mass="49974">MLNTDNPVFLKEKIIGLLKGINYEDPLVKYRGLKALRLTQLISGQKVDLPISIIIDVFYTLYLPFISLKNLDEIPKDKKQYYFLLDSLLKSSFIHVIKSRTVLDTLMSCLATGILIPELKRILEDIGRKSSEIKSSIDYEKEVKKEIDRTLSSLSKDLDNVKKLRSLIEGDQAGSLSMIAYEEYGPELVKLARNIEVRKILEQLTGVKPWMFRIEKRRQRFKHGEILGYEFGRDIERIVPSNLLLPNELFYIKYLNNKLLLYQKAVTEGKGSLYVLVDKSGSMDGVKITWAKAVALSLYMRAIRENRDFYFRFFDSIPYSLCKVERRRRVKQALRLIEYIASVKGSGGTDITRSIVTACSDIRSSNVSGVNDIVLITDGVDRIAEQVVRYNLKKANARLITVMIMGDNESLRKVSAKYFTVIKLSQKDILQVVEVD</sequence>
<reference evidence="1" key="1">
    <citation type="journal article" date="2020" name="mSystems">
        <title>Genome- and Community-Level Interaction Insights into Carbon Utilization and Element Cycling Functions of Hydrothermarchaeota in Hydrothermal Sediment.</title>
        <authorList>
            <person name="Zhou Z."/>
            <person name="Liu Y."/>
            <person name="Xu W."/>
            <person name="Pan J."/>
            <person name="Luo Z.H."/>
            <person name="Li M."/>
        </authorList>
    </citation>
    <scope>NUCLEOTIDE SEQUENCE [LARGE SCALE GENOMIC DNA]</scope>
    <source>
        <strain evidence="1">SpSt-642</strain>
    </source>
</reference>
<dbReference type="PANTHER" id="PTHR36846">
    <property type="entry name" value="PROTEIN VIAA"/>
    <property type="match status" value="1"/>
</dbReference>
<dbReference type="Gene3D" id="3.40.50.410">
    <property type="entry name" value="von Willebrand factor, type A domain"/>
    <property type="match status" value="1"/>
</dbReference>
<proteinExistence type="predicted"/>
<dbReference type="PANTHER" id="PTHR36846:SF1">
    <property type="entry name" value="PROTEIN VIAA"/>
    <property type="match status" value="1"/>
</dbReference>
<evidence type="ECO:0000313" key="1">
    <source>
        <dbReference type="EMBL" id="HGM57996.1"/>
    </source>
</evidence>
<comment type="caution">
    <text evidence="1">The sequence shown here is derived from an EMBL/GenBank/DDBJ whole genome shotgun (WGS) entry which is preliminary data.</text>
</comment>
<dbReference type="GO" id="GO:0005829">
    <property type="term" value="C:cytosol"/>
    <property type="evidence" value="ECO:0007669"/>
    <property type="project" value="TreeGrafter"/>
</dbReference>
<name>A0A7C4D7Q7_STAMA</name>
<dbReference type="InterPro" id="IPR036465">
    <property type="entry name" value="vWFA_dom_sf"/>
</dbReference>